<dbReference type="EMBL" id="NHYE01005285">
    <property type="protein sequence ID" value="PPQ75143.1"/>
    <property type="molecule type" value="Genomic_DNA"/>
</dbReference>
<protein>
    <submittedName>
        <fullName evidence="2">Uncharacterized protein</fullName>
    </submittedName>
</protein>
<feature type="region of interest" description="Disordered" evidence="1">
    <location>
        <begin position="1"/>
        <end position="20"/>
    </location>
</feature>
<dbReference type="InParanoid" id="A0A409W9F2"/>
<proteinExistence type="predicted"/>
<dbReference type="AlphaFoldDB" id="A0A409W9F2"/>
<comment type="caution">
    <text evidence="2">The sequence shown here is derived from an EMBL/GenBank/DDBJ whole genome shotgun (WGS) entry which is preliminary data.</text>
</comment>
<evidence type="ECO:0000313" key="3">
    <source>
        <dbReference type="Proteomes" id="UP000284706"/>
    </source>
</evidence>
<keyword evidence="3" id="KW-1185">Reference proteome</keyword>
<gene>
    <name evidence="2" type="ORF">CVT26_012084</name>
</gene>
<evidence type="ECO:0000256" key="1">
    <source>
        <dbReference type="SAM" id="MobiDB-lite"/>
    </source>
</evidence>
<feature type="region of interest" description="Disordered" evidence="1">
    <location>
        <begin position="197"/>
        <end position="226"/>
    </location>
</feature>
<feature type="compositionally biased region" description="Polar residues" evidence="1">
    <location>
        <begin position="199"/>
        <end position="208"/>
    </location>
</feature>
<name>A0A409W9F2_9AGAR</name>
<sequence length="226" mass="24699">MLQKYALPSVDSTRHDVVSQDVSRKVISHPHHSGSQVNGSTFRGPNPDLLAPSFPLSRDTQLIATTQEPELDLQVLIDAIQQLIPPSESLPPKVLSASADESPELDLDILINEVRYMKTPSLSLSHRPLSGPYFSATMGDQNELDWEASTKAVETPKLSSSVFVQDSPHVVGSGSSSPSMSKSFKIDLETLPKEVKSVMHSQRMSNDLASPHLRQSVETTFGKDEV</sequence>
<evidence type="ECO:0000313" key="2">
    <source>
        <dbReference type="EMBL" id="PPQ75143.1"/>
    </source>
</evidence>
<accession>A0A409W9F2</accession>
<dbReference type="Proteomes" id="UP000284706">
    <property type="component" value="Unassembled WGS sequence"/>
</dbReference>
<reference evidence="2 3" key="1">
    <citation type="journal article" date="2018" name="Evol. Lett.">
        <title>Horizontal gene cluster transfer increased hallucinogenic mushroom diversity.</title>
        <authorList>
            <person name="Reynolds H.T."/>
            <person name="Vijayakumar V."/>
            <person name="Gluck-Thaler E."/>
            <person name="Korotkin H.B."/>
            <person name="Matheny P.B."/>
            <person name="Slot J.C."/>
        </authorList>
    </citation>
    <scope>NUCLEOTIDE SEQUENCE [LARGE SCALE GENOMIC DNA]</scope>
    <source>
        <strain evidence="2 3">SRW20</strain>
    </source>
</reference>
<organism evidence="2 3">
    <name type="scientific">Gymnopilus dilepis</name>
    <dbReference type="NCBI Taxonomy" id="231916"/>
    <lineage>
        <taxon>Eukaryota</taxon>
        <taxon>Fungi</taxon>
        <taxon>Dikarya</taxon>
        <taxon>Basidiomycota</taxon>
        <taxon>Agaricomycotina</taxon>
        <taxon>Agaricomycetes</taxon>
        <taxon>Agaricomycetidae</taxon>
        <taxon>Agaricales</taxon>
        <taxon>Agaricineae</taxon>
        <taxon>Hymenogastraceae</taxon>
        <taxon>Gymnopilus</taxon>
    </lineage>
</organism>